<keyword evidence="7" id="KW-0472">Membrane</keyword>
<dbReference type="CDD" id="cd01040">
    <property type="entry name" value="Mb-like"/>
    <property type="match status" value="2"/>
</dbReference>
<feature type="transmembrane region" description="Helical" evidence="7">
    <location>
        <begin position="1157"/>
        <end position="1180"/>
    </location>
</feature>
<keyword evidence="7" id="KW-0812">Transmembrane</keyword>
<evidence type="ECO:0000313" key="9">
    <source>
        <dbReference type="Proteomes" id="UP000186817"/>
    </source>
</evidence>
<sequence length="2679" mass="302297">MCLFGGCGVKLTAQPVMLDPDLCNSLKEIYHCLVLLVTWPAQETCIFRTQIVKSRFRMLSLVTNFVQASQAERLEFTETGSPQDVLQTLVPLISDKLPELLEEEGMLVELIVLQTKEEDPSPLLYTLNRCFACTNGALRWISGADLTFFAQPEDVINHERTQRVLHAGIDMLPSMNELFTIDSTDLPVNLNLLLFVQYVEESFVRFHCLQRFASLHRYPAWMIMAAAQAGLQRLLNQQSSKQQATGATLDVALADLDSLRLLKEPCVAQHFGLHHEATFVNTATQCEEFLVVDAKIVKDLDRDIWERVYPNGVCISDLMFVGSWPGADCRLPDLIVAPDFDMDLEMIDADQSNTESTSVSIRGHVPGAPWRNAAEAVKVARQVASAHSGGYGGSEAGKVDKEVGKLLEDFGLLQEDGSTIATGGQSKADILADVTKICTAALERKEIDRLLSTIELDEYTIKEVQNGWETAEKRLGGPKAAGEEVFTKLRNELPKTQGMLTRSSTVWHLLSELLQSLGQPQVVQKRLEYIALRHMNADITTADVEIFRNILFEVCASKLGGLMTPEFQFGLGQIVVAVGTSLAKTHAHYAKRLHLLTSCWKEVNVTEEEDTTKDKSELQAKEANMAGGCAKDAEKGEQELGDENHGAWQDNSNLNIPKTFAAMARFNAAVMGTGDRMWFADMLYAMESLVPYIGNIDRVQEDCDVLMLTLAKYGQVNLKEFRSVMFASLRSLLPTKWSNDHENAWAWFWTIVEKKVEENKKLPVYNHQCLRTFLARLDEETLADFKLKVFDSFFANCEESQLYLRAANKRLMYIMGRILTIMSDFYTKTHQAVIALSALGLLHAGHGVPEDLVRPFVAAFMGCIKENCPDESLHDGLWWTLDLMGRILIRTLAEGSTPVIIAINRNTSKSMKLAVAYYPRGEREVILLTVQVGTESMSPLIWAVEKGALESAREILNDLLTLRADRARYYYGMEMLFTRHSDIISLLCTKAPSLLPTFFDGLIWRSKNVKNGMRRANYYIASFLRGEDGQLTDSLLDLIKHVDLDIICHPTVVFQADLLWSRLCCLPWALTKLWFCVTLVVYVMAEQQAVTSSDPLSQERFTTIVCRAFLYIGSLGQLFAKHAYQTYRAVRQKQMTRFCCLPVPKYVLQTRQELTEVALMLLLMCLLCCEPVLHCLAVIYNRLATFPMVLYFVLTSELVHLNVSLSVFSVICSCLMWEFFLYVAVLAFFAAAFASAIACLPQALAAVSVHERDFSSWPLAFESLLFSAFNVYDSDNYEQIAVADEPMLKWFVMAFAACWHVYLMNLMVAQLFQRYNDIYHDARGNARLTRGINIYETSMPLISKKRWTAFVESLHLDEACELDEGDTGPRGAVPTTESPYDYLQYPKVTLDRVQRYGGLAHPRLPWPSLDEAVDDSAVGKLTRMTQSKFEEMDRLMVDMAIKLQVRPPGTSGGTKDYSTMHSEKRSDDESKIAESVDDHEHGIGMKETDVSEELAVNDLMNEHTDEAELLAYSIGLFPNPSDRLCGAAGISMPPLEEYLANEIDRLLSTIELDEYTIKEVQNGWETTEKRLGGPKAAGEEVFTKLRRLGTAKFKVVSLMMEEMTVVAFRRRALLDQSRRNELPKTQGMLTRSSTVWHLLSELLQSLGQPQVVQKRLEYIALRHMNADITTADVEIFRNILFEVCASKLGGLMTPEFQFGLGQIVVAVGTSLAKTHAHYAKRLHLLTSCWKEVNVTEDDTQEQQGPVSRQNSEEQDKPAGEEEDTTKDKSEQQAKKAHMAGDGAKDVEKGEQEQGDEKHGAWQDNSNLNIPKTFAAMARFNAAVMGTGDRMWFADMLYAMESLVPYIGNIDRVQEDCDVLMLTLAKYGQVNLKEFRSVMFASLRSLLPTKWSNDHENAWAWFWTIVEKKVEENKKLPVYNHQCLRTFLARLDEETLADFKLKVFDSFFANCEESQLYLRAANKRLMYIMGRILTIMSDLYTKTHQAVIALSALGLLHAGHGVPEDLVRPFVAAFMGGIKENCPDESLHDGLWWTLDLMGRILIRTLAEGSTPVIIAINRNTSKSMKLAVANYPRGEREVILLTVQVGTESMSPLIWAVEKGALESAREILNDLLTLRADRARYYYGMEMLFTRHSDIISLLCTKAPSLLPTVFDGLIWRSKNVKNGMRRANYYIASLLRGEDGQLTDSLLDLIKQGDPEIICHPTVVFQADLLWTRLCCLPWALTKLWFCATLVVYVMAEQQAVTSSDPLSQERFTTIVCRAFLYIGSLGQLFAKHAYQTYRAVRQKQMTRLCCLPVPKYVLQTRQELTEVALMLLLMCLLCCEPVLHCLAVSSKLLTNCCEHGEWQCNLIQVYNRLATFPMVLYFVLTSELVHLNVSLSVFSVICSCLMWEFLLYVAVMAFFAAAFASAIACLPQALAADSVHERDFSSWPLAFESLLFSAFNVYDSDNYEQIAVADEPMLKWFVMAFAACWHVYLMNLMVAQLFQRYNDIYHDARGNARLTRGINIYETSMPLISKKRWTAFVESLHLDEACELDEGDTGPRGAVPTTESPYDYLQYPKVTLDRVQRYGGLAHPRLPWPSLDEAVDDSAVGKLTRMTQSKFEEMDRLMVDMAIKLQVRPPGTSGGTKDYSTMHSEKRSDDESKIAESVDDHEHGIGMKETDVSEELAVNEKTMHFGEK</sequence>
<dbReference type="PANTHER" id="PTHR47217:SF1">
    <property type="entry name" value="GLOBIN-LIKE PROTEIN"/>
    <property type="match status" value="1"/>
</dbReference>
<feature type="compositionally biased region" description="Basic and acidic residues" evidence="6">
    <location>
        <begin position="1461"/>
        <end position="1470"/>
    </location>
</feature>
<feature type="transmembrane region" description="Helical" evidence="7">
    <location>
        <begin position="1219"/>
        <end position="1244"/>
    </location>
</feature>
<keyword evidence="9" id="KW-1185">Reference proteome</keyword>
<proteinExistence type="predicted"/>
<dbReference type="InterPro" id="IPR012292">
    <property type="entry name" value="Globin/Proto"/>
</dbReference>
<feature type="transmembrane region" description="Helical" evidence="7">
    <location>
        <begin position="1290"/>
        <end position="1312"/>
    </location>
</feature>
<feature type="transmembrane region" description="Helical" evidence="7">
    <location>
        <begin position="2392"/>
        <end position="2417"/>
    </location>
</feature>
<keyword evidence="7" id="KW-1133">Transmembrane helix</keyword>
<dbReference type="EMBL" id="LSRX01000100">
    <property type="protein sequence ID" value="OLQ09286.1"/>
    <property type="molecule type" value="Genomic_DNA"/>
</dbReference>
<dbReference type="GO" id="GO:0046872">
    <property type="term" value="F:metal ion binding"/>
    <property type="evidence" value="ECO:0007669"/>
    <property type="project" value="UniProtKB-KW"/>
</dbReference>
<comment type="caution">
    <text evidence="8">The sequence shown here is derived from an EMBL/GenBank/DDBJ whole genome shotgun (WGS) entry which is preliminary data.</text>
</comment>
<evidence type="ECO:0000313" key="8">
    <source>
        <dbReference type="EMBL" id="OLQ09286.1"/>
    </source>
</evidence>
<dbReference type="GO" id="GO:0020037">
    <property type="term" value="F:heme binding"/>
    <property type="evidence" value="ECO:0007669"/>
    <property type="project" value="InterPro"/>
</dbReference>
<dbReference type="SUPFAM" id="SSF46458">
    <property type="entry name" value="Globin-like"/>
    <property type="match status" value="2"/>
</dbReference>
<reference evidence="8 9" key="1">
    <citation type="submission" date="2016-02" db="EMBL/GenBank/DDBJ databases">
        <title>Genome analysis of coral dinoflagellate symbionts highlights evolutionary adaptations to a symbiotic lifestyle.</title>
        <authorList>
            <person name="Aranda M."/>
            <person name="Li Y."/>
            <person name="Liew Y.J."/>
            <person name="Baumgarten S."/>
            <person name="Simakov O."/>
            <person name="Wilson M."/>
            <person name="Piel J."/>
            <person name="Ashoor H."/>
            <person name="Bougouffa S."/>
            <person name="Bajic V.B."/>
            <person name="Ryu T."/>
            <person name="Ravasi T."/>
            <person name="Bayer T."/>
            <person name="Micklem G."/>
            <person name="Kim H."/>
            <person name="Bhak J."/>
            <person name="Lajeunesse T.C."/>
            <person name="Voolstra C.R."/>
        </authorList>
    </citation>
    <scope>NUCLEOTIDE SEQUENCE [LARGE SCALE GENOMIC DNA]</scope>
    <source>
        <strain evidence="8 9">CCMP2467</strain>
    </source>
</reference>
<feature type="region of interest" description="Disordered" evidence="6">
    <location>
        <begin position="1445"/>
        <end position="1470"/>
    </location>
</feature>
<evidence type="ECO:0000256" key="3">
    <source>
        <dbReference type="ARBA" id="ARBA00022621"/>
    </source>
</evidence>
<feature type="compositionally biased region" description="Basic and acidic residues" evidence="6">
    <location>
        <begin position="1782"/>
        <end position="1800"/>
    </location>
</feature>
<accession>A0A1Q9EPC2</accession>
<name>A0A1Q9EPC2_SYMMI</name>
<keyword evidence="2" id="KW-0349">Heme</keyword>
<dbReference type="GO" id="GO:0019825">
    <property type="term" value="F:oxygen binding"/>
    <property type="evidence" value="ECO:0007669"/>
    <property type="project" value="InterPro"/>
</dbReference>
<feature type="compositionally biased region" description="Basic and acidic residues" evidence="6">
    <location>
        <begin position="1750"/>
        <end position="1773"/>
    </location>
</feature>
<feature type="compositionally biased region" description="Basic and acidic residues" evidence="6">
    <location>
        <begin position="631"/>
        <end position="645"/>
    </location>
</feature>
<keyword evidence="3" id="KW-0561">Oxygen transport</keyword>
<feature type="transmembrane region" description="Helical" evidence="7">
    <location>
        <begin position="1186"/>
        <end position="1212"/>
    </location>
</feature>
<organism evidence="8 9">
    <name type="scientific">Symbiodinium microadriaticum</name>
    <name type="common">Dinoflagellate</name>
    <name type="synonym">Zooxanthella microadriatica</name>
    <dbReference type="NCBI Taxonomy" id="2951"/>
    <lineage>
        <taxon>Eukaryota</taxon>
        <taxon>Sar</taxon>
        <taxon>Alveolata</taxon>
        <taxon>Dinophyceae</taxon>
        <taxon>Suessiales</taxon>
        <taxon>Symbiodiniaceae</taxon>
        <taxon>Symbiodinium</taxon>
    </lineage>
</organism>
<keyword evidence="4" id="KW-0479">Metal-binding</keyword>
<keyword evidence="5" id="KW-0408">Iron</keyword>
<evidence type="ECO:0000256" key="7">
    <source>
        <dbReference type="SAM" id="Phobius"/>
    </source>
</evidence>
<feature type="transmembrane region" description="Helical" evidence="7">
    <location>
        <begin position="2463"/>
        <end position="2485"/>
    </location>
</feature>
<gene>
    <name evidence="8" type="ORF">AK812_SmicGene7138</name>
</gene>
<evidence type="ECO:0000256" key="4">
    <source>
        <dbReference type="ARBA" id="ARBA00022723"/>
    </source>
</evidence>
<dbReference type="InterPro" id="IPR044399">
    <property type="entry name" value="Mb-like_M"/>
</dbReference>
<dbReference type="PANTHER" id="PTHR47217">
    <property type="entry name" value="GLOBIN-LIKE PROTEIN"/>
    <property type="match status" value="1"/>
</dbReference>
<evidence type="ECO:0000256" key="5">
    <source>
        <dbReference type="ARBA" id="ARBA00023004"/>
    </source>
</evidence>
<dbReference type="GO" id="GO:0005344">
    <property type="term" value="F:oxygen carrier activity"/>
    <property type="evidence" value="ECO:0007669"/>
    <property type="project" value="UniProtKB-KW"/>
</dbReference>
<feature type="region of interest" description="Disordered" evidence="6">
    <location>
        <begin position="2618"/>
        <end position="2679"/>
    </location>
</feature>
<feature type="transmembrane region" description="Helical" evidence="7">
    <location>
        <begin position="2362"/>
        <end position="2385"/>
    </location>
</feature>
<evidence type="ECO:0000256" key="2">
    <source>
        <dbReference type="ARBA" id="ARBA00022617"/>
    </source>
</evidence>
<keyword evidence="1" id="KW-0813">Transport</keyword>
<evidence type="ECO:0000256" key="1">
    <source>
        <dbReference type="ARBA" id="ARBA00022448"/>
    </source>
</evidence>
<dbReference type="OrthoDB" id="436496at2759"/>
<feature type="compositionally biased region" description="Basic and acidic residues" evidence="6">
    <location>
        <begin position="2634"/>
        <end position="2662"/>
    </location>
</feature>
<protein>
    <submittedName>
        <fullName evidence="8">Uncharacterized protein</fullName>
    </submittedName>
</protein>
<feature type="region of interest" description="Disordered" evidence="6">
    <location>
        <begin position="626"/>
        <end position="650"/>
    </location>
</feature>
<dbReference type="Proteomes" id="UP000186817">
    <property type="component" value="Unassembled WGS sequence"/>
</dbReference>
<evidence type="ECO:0000256" key="6">
    <source>
        <dbReference type="SAM" id="MobiDB-lite"/>
    </source>
</evidence>
<dbReference type="Gene3D" id="1.10.490.10">
    <property type="entry name" value="Globins"/>
    <property type="match status" value="2"/>
</dbReference>
<dbReference type="InterPro" id="IPR009050">
    <property type="entry name" value="Globin-like_sf"/>
</dbReference>
<feature type="region of interest" description="Disordered" evidence="6">
    <location>
        <begin position="1736"/>
        <end position="1805"/>
    </location>
</feature>